<name>A0AAE9YPY7_9GAMM</name>
<dbReference type="RefSeq" id="WP_044834000.1">
    <property type="nucleotide sequence ID" value="NZ_CP059735.1"/>
</dbReference>
<dbReference type="KEGG" id="tact:SG35_019090"/>
<dbReference type="Pfam" id="PF21941">
    <property type="entry name" value="SMEK_N"/>
    <property type="match status" value="1"/>
</dbReference>
<accession>A0AAE9YPY7</accession>
<organism evidence="2 3">
    <name type="scientific">Thalassomonas actiniarum</name>
    <dbReference type="NCBI Taxonomy" id="485447"/>
    <lineage>
        <taxon>Bacteria</taxon>
        <taxon>Pseudomonadati</taxon>
        <taxon>Pseudomonadota</taxon>
        <taxon>Gammaproteobacteria</taxon>
        <taxon>Alteromonadales</taxon>
        <taxon>Colwelliaceae</taxon>
        <taxon>Thalassomonas</taxon>
    </lineage>
</organism>
<dbReference type="InterPro" id="IPR047740">
    <property type="entry name" value="SMEK_dom"/>
</dbReference>
<feature type="domain" description="SMEK" evidence="1">
    <location>
        <begin position="12"/>
        <end position="139"/>
    </location>
</feature>
<reference evidence="2 3" key="2">
    <citation type="journal article" date="2022" name="Mar. Drugs">
        <title>Bioassay-Guided Fractionation Leads to the Detection of Cholic Acid Generated by the Rare Thalassomonas sp.</title>
        <authorList>
            <person name="Pheiffer F."/>
            <person name="Schneider Y.K."/>
            <person name="Hansen E.H."/>
            <person name="Andersen J.H."/>
            <person name="Isaksson J."/>
            <person name="Busche T."/>
            <person name="R C."/>
            <person name="Kalinowski J."/>
            <person name="Zyl L.V."/>
            <person name="Trindade M."/>
        </authorList>
    </citation>
    <scope>NUCLEOTIDE SEQUENCE [LARGE SCALE GENOMIC DNA]</scope>
    <source>
        <strain evidence="2 3">A5K-106</strain>
    </source>
</reference>
<protein>
    <submittedName>
        <fullName evidence="2">SMEK domain-containing protein</fullName>
    </submittedName>
</protein>
<dbReference type="AlphaFoldDB" id="A0AAE9YPY7"/>
<dbReference type="Proteomes" id="UP000032568">
    <property type="component" value="Chromosome"/>
</dbReference>
<dbReference type="NCBIfam" id="NF033859">
    <property type="entry name" value="SMEK_N"/>
    <property type="match status" value="1"/>
</dbReference>
<keyword evidence="3" id="KW-1185">Reference proteome</keyword>
<evidence type="ECO:0000259" key="1">
    <source>
        <dbReference type="Pfam" id="PF21941"/>
    </source>
</evidence>
<gene>
    <name evidence="2" type="ORF">SG35_019090</name>
</gene>
<reference evidence="2 3" key="1">
    <citation type="journal article" date="2015" name="Genome Announc.">
        <title>Draft Genome Sequences of Marine Isolates of Thalassomonas viridans and Thalassomonas actiniarum.</title>
        <authorList>
            <person name="Olonade I."/>
            <person name="van Zyl L.J."/>
            <person name="Trindade M."/>
        </authorList>
    </citation>
    <scope>NUCLEOTIDE SEQUENCE [LARGE SCALE GENOMIC DNA]</scope>
    <source>
        <strain evidence="2 3">A5K-106</strain>
    </source>
</reference>
<sequence length="333" mass="38278">MDIRRENVLKAIAERFATFSNVVTIQNKAGFNDINKSAERLFIDVLNIAYNLRLRDMNSIQDNYPAIDLADYSSKLCIQVTSESTNQKFRSTVAKFKDKQLDREFDSLMFLIISNKDLCTLSDDKIETSVINLNDLYKKISTLEDRDVFYIDSYLSENLVSRVEQSDSILPSGLMTTYSTPIPDAFIAFLGLENESEYIKLLLGDIKSLAQIISNLTKNQREYLFYVVAQGQFATDMYGHQDENNVVMPTNQVAQAFGDYGHQIFQVLKAQDLLFVNEEYDPHGDDRYITVLEPYFRGELDETNLFCAIKRFCNSDINKLRRILLECDFSCLA</sequence>
<proteinExistence type="predicted"/>
<dbReference type="EMBL" id="CP059735">
    <property type="protein sequence ID" value="WDD97412.1"/>
    <property type="molecule type" value="Genomic_DNA"/>
</dbReference>
<evidence type="ECO:0000313" key="2">
    <source>
        <dbReference type="EMBL" id="WDD97412.1"/>
    </source>
</evidence>
<evidence type="ECO:0000313" key="3">
    <source>
        <dbReference type="Proteomes" id="UP000032568"/>
    </source>
</evidence>